<dbReference type="Proteomes" id="UP000198607">
    <property type="component" value="Unassembled WGS sequence"/>
</dbReference>
<dbReference type="PRINTS" id="PR00606">
    <property type="entry name" value="CYTCHROMECID"/>
</dbReference>
<evidence type="ECO:0000256" key="5">
    <source>
        <dbReference type="ARBA" id="ARBA00023004"/>
    </source>
</evidence>
<keyword evidence="10" id="KW-1185">Reference proteome</keyword>
<feature type="binding site" description="covalent" evidence="6">
    <location>
        <position position="31"/>
    </location>
    <ligand>
        <name>heme c</name>
        <dbReference type="ChEBI" id="CHEBI:61717"/>
    </ligand>
</feature>
<dbReference type="GO" id="GO:0009055">
    <property type="term" value="F:electron transfer activity"/>
    <property type="evidence" value="ECO:0007669"/>
    <property type="project" value="InterPro"/>
</dbReference>
<organism evidence="9 10">
    <name type="scientific">Propionivibrio dicarboxylicus</name>
    <dbReference type="NCBI Taxonomy" id="83767"/>
    <lineage>
        <taxon>Bacteria</taxon>
        <taxon>Pseudomonadati</taxon>
        <taxon>Pseudomonadota</taxon>
        <taxon>Betaproteobacteria</taxon>
        <taxon>Rhodocyclales</taxon>
        <taxon>Rhodocyclaceae</taxon>
        <taxon>Propionivibrio</taxon>
    </lineage>
</organism>
<evidence type="ECO:0000256" key="6">
    <source>
        <dbReference type="PIRSR" id="PIRSR602324-1"/>
    </source>
</evidence>
<dbReference type="OrthoDB" id="9814063at2"/>
<evidence type="ECO:0000256" key="4">
    <source>
        <dbReference type="ARBA" id="ARBA00022982"/>
    </source>
</evidence>
<dbReference type="GO" id="GO:0005506">
    <property type="term" value="F:iron ion binding"/>
    <property type="evidence" value="ECO:0007669"/>
    <property type="project" value="InterPro"/>
</dbReference>
<dbReference type="PROSITE" id="PS51007">
    <property type="entry name" value="CYTC"/>
    <property type="match status" value="1"/>
</dbReference>
<evidence type="ECO:0000256" key="7">
    <source>
        <dbReference type="SAM" id="SignalP"/>
    </source>
</evidence>
<dbReference type="EMBL" id="FNCY01000001">
    <property type="protein sequence ID" value="SDG75649.1"/>
    <property type="molecule type" value="Genomic_DNA"/>
</dbReference>
<dbReference type="AlphaFoldDB" id="A0A1G7WUP3"/>
<evidence type="ECO:0000313" key="9">
    <source>
        <dbReference type="EMBL" id="SDG75649.1"/>
    </source>
</evidence>
<reference evidence="9 10" key="1">
    <citation type="submission" date="2016-10" db="EMBL/GenBank/DDBJ databases">
        <authorList>
            <person name="de Groot N.N."/>
        </authorList>
    </citation>
    <scope>NUCLEOTIDE SEQUENCE [LARGE SCALE GENOMIC DNA]</scope>
    <source>
        <strain evidence="9 10">DSM 5885</strain>
    </source>
</reference>
<evidence type="ECO:0000256" key="2">
    <source>
        <dbReference type="ARBA" id="ARBA00022617"/>
    </source>
</evidence>
<feature type="binding site" description="covalent" evidence="6">
    <location>
        <position position="90"/>
    </location>
    <ligand>
        <name>heme c</name>
        <dbReference type="ChEBI" id="CHEBI:61717"/>
    </ligand>
</feature>
<comment type="PTM">
    <text evidence="6">Binds 1 heme c group covalently per subunit.</text>
</comment>
<dbReference type="SUPFAM" id="SSF46626">
    <property type="entry name" value="Cytochrome c"/>
    <property type="match status" value="1"/>
</dbReference>
<dbReference type="InterPro" id="IPR002324">
    <property type="entry name" value="Cyt_c_ID"/>
</dbReference>
<feature type="signal peptide" evidence="7">
    <location>
        <begin position="1"/>
        <end position="21"/>
    </location>
</feature>
<name>A0A1G7WUP3_9RHOO</name>
<feature type="domain" description="Cytochrome c" evidence="8">
    <location>
        <begin position="16"/>
        <end position="112"/>
    </location>
</feature>
<dbReference type="Gene3D" id="1.10.760.10">
    <property type="entry name" value="Cytochrome c-like domain"/>
    <property type="match status" value="1"/>
</dbReference>
<proteinExistence type="predicted"/>
<evidence type="ECO:0000259" key="8">
    <source>
        <dbReference type="PROSITE" id="PS51007"/>
    </source>
</evidence>
<sequence length="112" mass="11514">MKLLSVSLAVAGLLLGTAAQADEALAKAKGCLACHTVDKKLIGPMYKEVAKKYAGQKDAEATIAGTIVKGTPAPTGVGWQKAGNATLPFMPPNAGVKPDEAAKLAKWILTLK</sequence>
<evidence type="ECO:0000256" key="3">
    <source>
        <dbReference type="ARBA" id="ARBA00022723"/>
    </source>
</evidence>
<keyword evidence="7" id="KW-0732">Signal</keyword>
<evidence type="ECO:0000256" key="1">
    <source>
        <dbReference type="ARBA" id="ARBA00022448"/>
    </source>
</evidence>
<keyword evidence="2 6" id="KW-0349">Heme</keyword>
<dbReference type="GO" id="GO:0020037">
    <property type="term" value="F:heme binding"/>
    <property type="evidence" value="ECO:0007669"/>
    <property type="project" value="InterPro"/>
</dbReference>
<dbReference type="STRING" id="83767.SAMN05660652_00639"/>
<feature type="binding site" description="covalent" evidence="6">
    <location>
        <position position="35"/>
    </location>
    <ligand>
        <name>heme c</name>
        <dbReference type="ChEBI" id="CHEBI:61717"/>
    </ligand>
</feature>
<accession>A0A1G7WUP3</accession>
<dbReference type="InterPro" id="IPR009056">
    <property type="entry name" value="Cyt_c-like_dom"/>
</dbReference>
<keyword evidence="5 6" id="KW-0408">Iron</keyword>
<keyword evidence="1" id="KW-0813">Transport</keyword>
<evidence type="ECO:0000313" key="10">
    <source>
        <dbReference type="Proteomes" id="UP000198607"/>
    </source>
</evidence>
<keyword evidence="4" id="KW-0249">Electron transport</keyword>
<keyword evidence="3 6" id="KW-0479">Metal-binding</keyword>
<gene>
    <name evidence="9" type="ORF">SAMN05660652_00639</name>
</gene>
<dbReference type="InterPro" id="IPR036909">
    <property type="entry name" value="Cyt_c-like_dom_sf"/>
</dbReference>
<protein>
    <submittedName>
        <fullName evidence="9">Cytochrome c</fullName>
    </submittedName>
</protein>
<feature type="chain" id="PRO_5011500847" evidence="7">
    <location>
        <begin position="22"/>
        <end position="112"/>
    </location>
</feature>
<dbReference type="Pfam" id="PF00034">
    <property type="entry name" value="Cytochrom_C"/>
    <property type="match status" value="1"/>
</dbReference>
<dbReference type="RefSeq" id="WP_091933219.1">
    <property type="nucleotide sequence ID" value="NZ_FNCY01000001.1"/>
</dbReference>